<protein>
    <recommendedName>
        <fullName evidence="3">Helix-turn-helix domain-containing protein</fullName>
    </recommendedName>
</protein>
<evidence type="ECO:0000313" key="2">
    <source>
        <dbReference type="Proteomes" id="UP000180194"/>
    </source>
</evidence>
<reference evidence="1 2" key="1">
    <citation type="submission" date="2016-07" db="EMBL/GenBank/DDBJ databases">
        <title>Bacillus oceanisediminis whole genome.</title>
        <authorList>
            <person name="Pal Y."/>
            <person name="Verma A."/>
            <person name="Mual P."/>
            <person name="Srinivasan K."/>
        </authorList>
    </citation>
    <scope>NUCLEOTIDE SEQUENCE [LARGE SCALE GENOMIC DNA]</scope>
    <source>
        <strain evidence="1 2">Bhandara28</strain>
    </source>
</reference>
<dbReference type="Gene3D" id="1.10.10.10">
    <property type="entry name" value="Winged helix-like DNA-binding domain superfamily/Winged helix DNA-binding domain"/>
    <property type="match status" value="1"/>
</dbReference>
<sequence>MQYLNADQVMEKFKISRATLFRYRQKGMPYHKEGTTLLFNKEEVKTWMDLHLIKKDDTKVSMYGKGINIQKKFVKLSGFLPEFPELKGSCALEFSRIDGIITLNPEDIMGLLTKGLETSYNDGLRPYIIHSPFDKNKPYQIRLRGFAAFLNEAEIREFCETIDTYMSHYLFKLEEILDIVNPKGFPLSSINTNDLVFRLFEIDKQLWKKMIKFTRMFPIDQSNNQLRFESSDHFIRIFNLEGMPSENYHVILRPEQLETIYFNPVAPTDDDKIWLVAEVPHNYSLEIKGLSDINLQNLWDTTITESWLKDYFVPSVISYFEGEKMEQPFNLFSVLKDTFKREKETTIYNRKKYEIGINKHTFSSTLGNRLISPFDINSEKQLNDLISILQSYYCSANVNFKLTAEEIQNLYQALLNCLDNLNENNKVYPEWLANRVMIQNIKSTNIEDLCKSIHEHIKKSTNPEIYHSIKIENILRCFLEVTSDGKISFSSEEDLQQTARMLYPIFKKMQQQKLYESLQKL</sequence>
<dbReference type="SUPFAM" id="SSF46955">
    <property type="entry name" value="Putative DNA-binding domain"/>
    <property type="match status" value="1"/>
</dbReference>
<dbReference type="InterPro" id="IPR009061">
    <property type="entry name" value="DNA-bd_dom_put_sf"/>
</dbReference>
<dbReference type="Proteomes" id="UP000180194">
    <property type="component" value="Unassembled WGS sequence"/>
</dbReference>
<evidence type="ECO:0008006" key="3">
    <source>
        <dbReference type="Google" id="ProtNLM"/>
    </source>
</evidence>
<proteinExistence type="predicted"/>
<gene>
    <name evidence="1" type="ORF">BBV17_25360</name>
</gene>
<dbReference type="RefSeq" id="WP_009335690.1">
    <property type="nucleotide sequence ID" value="NZ_MBRJ01000041.1"/>
</dbReference>
<organism evidence="1 2">
    <name type="scientific">Cytobacillus oceanisediminis</name>
    <dbReference type="NCBI Taxonomy" id="665099"/>
    <lineage>
        <taxon>Bacteria</taxon>
        <taxon>Bacillati</taxon>
        <taxon>Bacillota</taxon>
        <taxon>Bacilli</taxon>
        <taxon>Bacillales</taxon>
        <taxon>Bacillaceae</taxon>
        <taxon>Cytobacillus</taxon>
    </lineage>
</organism>
<keyword evidence="2" id="KW-1185">Reference proteome</keyword>
<name>A0ABX3CM42_9BACI</name>
<comment type="caution">
    <text evidence="1">The sequence shown here is derived from an EMBL/GenBank/DDBJ whole genome shotgun (WGS) entry which is preliminary data.</text>
</comment>
<dbReference type="InterPro" id="IPR036388">
    <property type="entry name" value="WH-like_DNA-bd_sf"/>
</dbReference>
<dbReference type="EMBL" id="MBRJ01000041">
    <property type="protein sequence ID" value="OHX44557.1"/>
    <property type="molecule type" value="Genomic_DNA"/>
</dbReference>
<accession>A0ABX3CM42</accession>
<evidence type="ECO:0000313" key="1">
    <source>
        <dbReference type="EMBL" id="OHX44557.1"/>
    </source>
</evidence>